<evidence type="ECO:0000313" key="22">
    <source>
        <dbReference type="Proteomes" id="UP000524321"/>
    </source>
</evidence>
<dbReference type="PATRIC" id="fig|821.40.peg.5087"/>
<dbReference type="AlphaFoldDB" id="A0A0P0M640"/>
<dbReference type="EMBL" id="JAWDHD010000013">
    <property type="protein sequence ID" value="MDU0251148.1"/>
    <property type="molecule type" value="Genomic_DNA"/>
</dbReference>
<dbReference type="Proteomes" id="UP000061587">
    <property type="component" value="Chromosome"/>
</dbReference>
<evidence type="ECO:0000256" key="1">
    <source>
        <dbReference type="ARBA" id="ARBA00006865"/>
    </source>
</evidence>
<dbReference type="Proteomes" id="UP000524321">
    <property type="component" value="Unassembled WGS sequence"/>
</dbReference>
<evidence type="ECO:0000313" key="12">
    <source>
        <dbReference type="EMBL" id="NVB74552.1"/>
    </source>
</evidence>
<reference evidence="4 16" key="2">
    <citation type="journal article" date="2016" name="Genome Biol. Evol.">
        <title>Extensive mobilome-driven genome diversification in mouse gut-associated Bacteroides vulgatus mpk.</title>
        <authorList>
            <person name="Lange A."/>
            <person name="Beier S."/>
            <person name="Steimle A."/>
            <person name="Autenrieth I.B."/>
            <person name="Huson D.H."/>
            <person name="Frick J.S."/>
        </authorList>
    </citation>
    <scope>NUCLEOTIDE SEQUENCE [LARGE SCALE GENOMIC DNA]</scope>
    <source>
        <strain evidence="4">Mpk</strain>
        <strain evidence="16">mpk</strain>
    </source>
</reference>
<evidence type="ECO:0000313" key="19">
    <source>
        <dbReference type="Proteomes" id="UP000408523"/>
    </source>
</evidence>
<sequence>MIKLFQLLKLCVVLLIGGHCNAQDYQLVWSDEFNKDGCLDESIWNYEQGYARNEELQWYQSDNAWCQGGLLVIEARSEKRKNPLYKAGSYDWRTSREYIECTSSSITTFGKKEFLYGRFEVRARIPVGKGAWPAIWTLGSSMEWPSCGEIDIMEFYRKHGIPHILANAAWGTDRQWNAKWNSKAIPFIHFLEKNSDWASEFHIWRMDWDEEAIRLYLDDELLNEILLKDTYNGSIGSYKNPFMQPQYILLNLAVGGINGGEVEINTYPIRYEIDYVRVYQKK</sequence>
<accession>A0A0P0M640</accession>
<dbReference type="EMBL" id="RWHZ01000016">
    <property type="protein sequence ID" value="TSE49154.1"/>
    <property type="molecule type" value="Genomic_DNA"/>
</dbReference>
<dbReference type="Proteomes" id="UP001201179">
    <property type="component" value="Unassembled WGS sequence"/>
</dbReference>
<reference evidence="10" key="11">
    <citation type="submission" date="2023-01" db="EMBL/GenBank/DDBJ databases">
        <title>Human gut microbiome strain richness.</title>
        <authorList>
            <person name="Chen-Liaw A."/>
        </authorList>
    </citation>
    <scope>NUCLEOTIDE SEQUENCE</scope>
    <source>
        <strain evidence="10">H9_m1001271B151109d0_201107</strain>
    </source>
</reference>
<dbReference type="PANTHER" id="PTHR10963">
    <property type="entry name" value="GLYCOSYL HYDROLASE-RELATED"/>
    <property type="match status" value="1"/>
</dbReference>
<feature type="signal peptide" evidence="2">
    <location>
        <begin position="1"/>
        <end position="22"/>
    </location>
</feature>
<dbReference type="EMBL" id="CP013020">
    <property type="protein sequence ID" value="ALK86787.1"/>
    <property type="molecule type" value="Genomic_DNA"/>
</dbReference>
<keyword evidence="2" id="KW-0732">Signal</keyword>
<dbReference type="PROSITE" id="PS51762">
    <property type="entry name" value="GH16_2"/>
    <property type="match status" value="1"/>
</dbReference>
<evidence type="ECO:0000313" key="14">
    <source>
        <dbReference type="EMBL" id="RGM43438.1"/>
    </source>
</evidence>
<evidence type="ECO:0000313" key="13">
    <source>
        <dbReference type="EMBL" id="RGL84529.1"/>
    </source>
</evidence>
<dbReference type="EC" id="3.2.1.73" evidence="4"/>
<dbReference type="InterPro" id="IPR013320">
    <property type="entry name" value="ConA-like_dom_sf"/>
</dbReference>
<dbReference type="Proteomes" id="UP000261003">
    <property type="component" value="Unassembled WGS sequence"/>
</dbReference>
<dbReference type="GO" id="GO:0005975">
    <property type="term" value="P:carbohydrate metabolic process"/>
    <property type="evidence" value="ECO:0007669"/>
    <property type="project" value="InterPro"/>
</dbReference>
<proteinExistence type="inferred from homology"/>
<reference evidence="11" key="12">
    <citation type="submission" date="2023-10" db="EMBL/GenBank/DDBJ databases">
        <title>Genome of potential pathogenic bacteria in Crohn's disease.</title>
        <authorList>
            <person name="Rodriguez-Palacios A."/>
        </authorList>
    </citation>
    <scope>NUCLEOTIDE SEQUENCE</scope>
    <source>
        <strain evidence="11">CavFT-hAR107</strain>
    </source>
</reference>
<gene>
    <name evidence="15" type="primary">bglA_1</name>
    <name evidence="4" type="ORF">BvMPK_4245</name>
    <name evidence="14" type="ORF">DXC16_12155</name>
    <name evidence="13" type="ORF">DXC44_14335</name>
    <name evidence="15" type="ORF">EH214_01565</name>
    <name evidence="5" type="ORF">GAS29_05300</name>
    <name evidence="6" type="ORF">GAS37_09075</name>
    <name evidence="12" type="ORF">HUV05_13640</name>
    <name evidence="7" type="ORF">KTG10_11205</name>
    <name evidence="9" type="ORF">L4X52_07190</name>
    <name evidence="8" type="ORF">LI282_11540</name>
    <name evidence="10" type="ORF">PL594_18630</name>
    <name evidence="11" type="ORF">RVY68_21415</name>
</gene>
<dbReference type="PANTHER" id="PTHR10963:SF55">
    <property type="entry name" value="GLYCOSIDE HYDROLASE FAMILY 16 PROTEIN"/>
    <property type="match status" value="1"/>
</dbReference>
<dbReference type="InterPro" id="IPR000757">
    <property type="entry name" value="Beta-glucanase-like"/>
</dbReference>
<evidence type="ECO:0000313" key="5">
    <source>
        <dbReference type="EMBL" id="KAB3858602.1"/>
    </source>
</evidence>
<dbReference type="RefSeq" id="WP_057099503.1">
    <property type="nucleotide sequence ID" value="NZ_BAABZK010000001.1"/>
</dbReference>
<dbReference type="Proteomes" id="UP000441522">
    <property type="component" value="Unassembled WGS sequence"/>
</dbReference>
<evidence type="ECO:0000313" key="20">
    <source>
        <dbReference type="Proteomes" id="UP000441522"/>
    </source>
</evidence>
<protein>
    <submittedName>
        <fullName evidence="4">Beta-glucanase</fullName>
        <ecNumber evidence="4">3.2.1.73</ecNumber>
    </submittedName>
    <submittedName>
        <fullName evidence="5">Glycoside hydrolase family 16 protein</fullName>
    </submittedName>
</protein>
<evidence type="ECO:0000313" key="15">
    <source>
        <dbReference type="EMBL" id="TSE49154.1"/>
    </source>
</evidence>
<evidence type="ECO:0000313" key="6">
    <source>
        <dbReference type="EMBL" id="KAB3862671.1"/>
    </source>
</evidence>
<dbReference type="Gene3D" id="2.60.120.200">
    <property type="match status" value="1"/>
</dbReference>
<dbReference type="Proteomes" id="UP001210999">
    <property type="component" value="Unassembled WGS sequence"/>
</dbReference>
<reference evidence="16" key="1">
    <citation type="submission" date="2015-10" db="EMBL/GenBank/DDBJ databases">
        <title>Extensive mobilome-driven genome diversification in gut-associated Bacteroides vulgatus mpk.</title>
        <authorList>
            <person name="Beier S."/>
            <person name="Lange A."/>
            <person name="Huson D.H."/>
            <person name="Frick J.-S."/>
            <person name="Autenrieth I.B."/>
        </authorList>
    </citation>
    <scope>NUCLEOTIDE SEQUENCE [LARGE SCALE GENOMIC DNA]</scope>
    <source>
        <strain evidence="16">mpk</strain>
    </source>
</reference>
<feature type="chain" id="PRO_5044054672" evidence="2">
    <location>
        <begin position="23"/>
        <end position="282"/>
    </location>
</feature>
<dbReference type="SUPFAM" id="SSF49899">
    <property type="entry name" value="Concanavalin A-like lectins/glucanases"/>
    <property type="match status" value="1"/>
</dbReference>
<dbReference type="Pfam" id="PF00722">
    <property type="entry name" value="Glyco_hydro_16"/>
    <property type="match status" value="1"/>
</dbReference>
<reference evidence="7" key="8">
    <citation type="submission" date="2021-06" db="EMBL/GenBank/DDBJ databases">
        <title>Collection of gut derived symbiotic bacterial strains cultured from healthy donors.</title>
        <authorList>
            <person name="Lin H."/>
            <person name="Littmann E."/>
            <person name="Pamer E.G."/>
        </authorList>
    </citation>
    <scope>NUCLEOTIDE SEQUENCE</scope>
    <source>
        <strain evidence="7">MSK.6.33</strain>
    </source>
</reference>
<keyword evidence="4" id="KW-0326">Glycosidase</keyword>
<evidence type="ECO:0000313" key="10">
    <source>
        <dbReference type="EMBL" id="MDB0853518.1"/>
    </source>
</evidence>
<dbReference type="EMBL" id="JAQKEI010000030">
    <property type="protein sequence ID" value="MDB0853518.1"/>
    <property type="molecule type" value="Genomic_DNA"/>
</dbReference>
<reference evidence="8" key="9">
    <citation type="submission" date="2021-10" db="EMBL/GenBank/DDBJ databases">
        <title>Collection of gut derived symbiotic bacterial strains cultured from healthy donors.</title>
        <authorList>
            <person name="Lin H."/>
            <person name="Littmann E."/>
            <person name="Kohout C."/>
            <person name="Pamer E.G."/>
        </authorList>
    </citation>
    <scope>NUCLEOTIDE SEQUENCE</scope>
    <source>
        <strain evidence="8">DFI.1.167</strain>
    </source>
</reference>
<dbReference type="EMBL" id="WCXA01000015">
    <property type="protein sequence ID" value="KAB3862671.1"/>
    <property type="molecule type" value="Genomic_DNA"/>
</dbReference>
<dbReference type="EMBL" id="JAKKWZ010000010">
    <property type="protein sequence ID" value="MCG0339773.1"/>
    <property type="molecule type" value="Genomic_DNA"/>
</dbReference>
<dbReference type="EMBL" id="QSTG01000019">
    <property type="protein sequence ID" value="RGM43438.1"/>
    <property type="molecule type" value="Genomic_DNA"/>
</dbReference>
<reference evidence="15 19" key="4">
    <citation type="journal article" date="2019" name="Nat. Commun.">
        <title>Gram positive-like bacteriocins with broad spectrum anti-Bacteroidales activity encoded on mobile elements of the human gut microbiota.</title>
        <authorList>
            <person name="Bechon N."/>
            <person name="Coyne M.J.Jr."/>
            <person name="Laclare-Mceneany V."/>
            <person name="Chatzidaki-Livanis M."/>
            <person name="Ghigo J.-M."/>
            <person name="Comstock L.E."/>
        </authorList>
    </citation>
    <scope>NUCLEOTIDE SEQUENCE [LARGE SCALE GENOMIC DNA]</scope>
    <source>
        <strain evidence="15 19">CL01T12C17</strain>
    </source>
</reference>
<reference evidence="12 22" key="6">
    <citation type="submission" date="2020-04" db="EMBL/GenBank/DDBJ databases">
        <authorList>
            <person name="Pieper L."/>
        </authorList>
    </citation>
    <scope>NUCLEOTIDE SEQUENCE [LARGE SCALE GENOMIC DNA]</scope>
    <source>
        <strain evidence="12 22">B33</strain>
    </source>
</reference>
<dbReference type="Proteomes" id="UP000408523">
    <property type="component" value="Unassembled WGS sequence"/>
</dbReference>
<comment type="similarity">
    <text evidence="1">Belongs to the glycosyl hydrolase 16 family.</text>
</comment>
<dbReference type="EMBL" id="WCWW01000008">
    <property type="protein sequence ID" value="KAB3858602.1"/>
    <property type="molecule type" value="Genomic_DNA"/>
</dbReference>
<evidence type="ECO:0000313" key="7">
    <source>
        <dbReference type="EMBL" id="MBU9139305.1"/>
    </source>
</evidence>
<evidence type="ECO:0000313" key="4">
    <source>
        <dbReference type="EMBL" id="ALK86787.1"/>
    </source>
</evidence>
<reference evidence="20 21" key="5">
    <citation type="journal article" date="2019" name="Nat. Med.">
        <title>A library of human gut bacterial isolates paired with longitudinal multiomics data enables mechanistic microbiome research.</title>
        <authorList>
            <person name="Poyet M."/>
            <person name="Groussin M."/>
            <person name="Gibbons S.M."/>
            <person name="Avila-Pacheco J."/>
            <person name="Jiang X."/>
            <person name="Kearney S.M."/>
            <person name="Perrotta A.R."/>
            <person name="Berdy B."/>
            <person name="Zhao S."/>
            <person name="Lieberman T.D."/>
            <person name="Swanson P.K."/>
            <person name="Smith M."/>
            <person name="Roesemann S."/>
            <person name="Alexander J.E."/>
            <person name="Rich S.A."/>
            <person name="Livny J."/>
            <person name="Vlamakis H."/>
            <person name="Clish C."/>
            <person name="Bullock K."/>
            <person name="Deik A."/>
            <person name="Scott J."/>
            <person name="Pierce K.A."/>
            <person name="Xavier R.J."/>
            <person name="Alm E.J."/>
        </authorList>
    </citation>
    <scope>NUCLEOTIDE SEQUENCE [LARGE SCALE GENOMIC DNA]</scope>
    <source>
        <strain evidence="5 20">BIOML-A5</strain>
        <strain evidence="6 21">BIOML-A9</strain>
    </source>
</reference>
<evidence type="ECO:0000313" key="8">
    <source>
        <dbReference type="EMBL" id="MCB7281668.1"/>
    </source>
</evidence>
<dbReference type="Proteomes" id="UP001199363">
    <property type="component" value="Unassembled WGS sequence"/>
</dbReference>
<evidence type="ECO:0000313" key="21">
    <source>
        <dbReference type="Proteomes" id="UP000470332"/>
    </source>
</evidence>
<dbReference type="GO" id="GO:0042972">
    <property type="term" value="F:licheninase activity"/>
    <property type="evidence" value="ECO:0007669"/>
    <property type="project" value="UniProtKB-EC"/>
</dbReference>
<dbReference type="EMBL" id="JAHPYS010000021">
    <property type="protein sequence ID" value="MBU9139305.1"/>
    <property type="molecule type" value="Genomic_DNA"/>
</dbReference>
<keyword evidence="4" id="KW-0378">Hydrolase</keyword>
<evidence type="ECO:0000313" key="18">
    <source>
        <dbReference type="Proteomes" id="UP000261278"/>
    </source>
</evidence>
<dbReference type="EMBL" id="QSSN01000017">
    <property type="protein sequence ID" value="RGL84529.1"/>
    <property type="molecule type" value="Genomic_DNA"/>
</dbReference>
<feature type="domain" description="GH16" evidence="3">
    <location>
        <begin position="18"/>
        <end position="282"/>
    </location>
</feature>
<dbReference type="EMBL" id="JAJCQG010000033">
    <property type="protein sequence ID" value="MCB7281668.1"/>
    <property type="molecule type" value="Genomic_DNA"/>
</dbReference>
<dbReference type="Proteomes" id="UP000736888">
    <property type="component" value="Unassembled WGS sequence"/>
</dbReference>
<evidence type="ECO:0000259" key="3">
    <source>
        <dbReference type="PROSITE" id="PS51762"/>
    </source>
</evidence>
<reference evidence="9" key="10">
    <citation type="submission" date="2022-01" db="EMBL/GenBank/DDBJ databases">
        <authorList>
            <person name="Mingchao X."/>
        </authorList>
    </citation>
    <scope>NUCLEOTIDE SEQUENCE</scope>
    <source>
        <strain evidence="9">Bv4372</strain>
    </source>
</reference>
<dbReference type="EMBL" id="JABWDJ010000055">
    <property type="protein sequence ID" value="NVB74552.1"/>
    <property type="molecule type" value="Genomic_DNA"/>
</dbReference>
<evidence type="ECO:0000313" key="17">
    <source>
        <dbReference type="Proteomes" id="UP000261003"/>
    </source>
</evidence>
<dbReference type="Proteomes" id="UP000261278">
    <property type="component" value="Unassembled WGS sequence"/>
</dbReference>
<dbReference type="Proteomes" id="UP000470332">
    <property type="component" value="Unassembled WGS sequence"/>
</dbReference>
<reference evidence="17 18" key="3">
    <citation type="submission" date="2018-08" db="EMBL/GenBank/DDBJ databases">
        <title>A genome reference for cultivated species of the human gut microbiota.</title>
        <authorList>
            <person name="Zou Y."/>
            <person name="Xue W."/>
            <person name="Luo G."/>
        </authorList>
    </citation>
    <scope>NUCLEOTIDE SEQUENCE [LARGE SCALE GENOMIC DNA]</scope>
    <source>
        <strain evidence="14 17">OM08-13BH</strain>
        <strain evidence="13 18">TF05-18</strain>
    </source>
</reference>
<evidence type="ECO:0000256" key="2">
    <source>
        <dbReference type="SAM" id="SignalP"/>
    </source>
</evidence>
<evidence type="ECO:0000313" key="16">
    <source>
        <dbReference type="Proteomes" id="UP000061587"/>
    </source>
</evidence>
<dbReference type="InterPro" id="IPR050546">
    <property type="entry name" value="Glycosyl_Hydrlase_16"/>
</dbReference>
<dbReference type="Proteomes" id="UP001181258">
    <property type="component" value="Unassembled WGS sequence"/>
</dbReference>
<dbReference type="CDD" id="cd08023">
    <property type="entry name" value="GH16_laminarinase_like"/>
    <property type="match status" value="1"/>
</dbReference>
<organism evidence="4 16">
    <name type="scientific">Phocaeicola vulgatus</name>
    <name type="common">Bacteroides vulgatus</name>
    <dbReference type="NCBI Taxonomy" id="821"/>
    <lineage>
        <taxon>Bacteria</taxon>
        <taxon>Pseudomonadati</taxon>
        <taxon>Bacteroidota</taxon>
        <taxon>Bacteroidia</taxon>
        <taxon>Bacteroidales</taxon>
        <taxon>Bacteroidaceae</taxon>
        <taxon>Phocaeicola</taxon>
    </lineage>
</organism>
<reference evidence="12 22" key="7">
    <citation type="submission" date="2020-07" db="EMBL/GenBank/DDBJ databases">
        <title>Bacterial metabolism rescues the inhibition of intestinal drug absorption by food and drug additives.</title>
        <authorList>
            <person name="Zou L."/>
            <person name="Spanogiannopoulos P."/>
            <person name="Chien H.-C."/>
            <person name="Pieper L.M."/>
            <person name="Cai W."/>
            <person name="Khuri N."/>
            <person name="Pottel J."/>
            <person name="Vora B."/>
            <person name="Ni Z."/>
            <person name="Tsakalozou E."/>
            <person name="Zhang W."/>
            <person name="Shoichet B.K."/>
            <person name="Giacomini K.M."/>
            <person name="Turnbaugh P.J."/>
        </authorList>
    </citation>
    <scope>NUCLEOTIDE SEQUENCE [LARGE SCALE GENOMIC DNA]</scope>
    <source>
        <strain evidence="12 22">B33</strain>
    </source>
</reference>
<evidence type="ECO:0000313" key="11">
    <source>
        <dbReference type="EMBL" id="MDU0251148.1"/>
    </source>
</evidence>
<evidence type="ECO:0000313" key="9">
    <source>
        <dbReference type="EMBL" id="MCG0339773.1"/>
    </source>
</evidence>
<name>A0A0P0M640_PHOVU</name>